<comment type="caution">
    <text evidence="2">The sequence shown here is derived from an EMBL/GenBank/DDBJ whole genome shotgun (WGS) entry which is preliminary data.</text>
</comment>
<feature type="compositionally biased region" description="Low complexity" evidence="1">
    <location>
        <begin position="109"/>
        <end position="121"/>
    </location>
</feature>
<feature type="region of interest" description="Disordered" evidence="1">
    <location>
        <begin position="80"/>
        <end position="126"/>
    </location>
</feature>
<evidence type="ECO:0000313" key="2">
    <source>
        <dbReference type="EMBL" id="KRX09032.1"/>
    </source>
</evidence>
<evidence type="ECO:0000256" key="1">
    <source>
        <dbReference type="SAM" id="MobiDB-lite"/>
    </source>
</evidence>
<evidence type="ECO:0000313" key="3">
    <source>
        <dbReference type="Proteomes" id="UP000054937"/>
    </source>
</evidence>
<gene>
    <name evidence="2" type="ORF">PPERSA_01919</name>
</gene>
<reference evidence="2 3" key="1">
    <citation type="journal article" date="2015" name="Sci. Rep.">
        <title>Genome of the facultative scuticociliatosis pathogen Pseudocohnilembus persalinus provides insight into its virulence through horizontal gene transfer.</title>
        <authorList>
            <person name="Xiong J."/>
            <person name="Wang G."/>
            <person name="Cheng J."/>
            <person name="Tian M."/>
            <person name="Pan X."/>
            <person name="Warren A."/>
            <person name="Jiang C."/>
            <person name="Yuan D."/>
            <person name="Miao W."/>
        </authorList>
    </citation>
    <scope>NUCLEOTIDE SEQUENCE [LARGE SCALE GENOMIC DNA]</scope>
    <source>
        <strain evidence="2">36N120E</strain>
    </source>
</reference>
<feature type="region of interest" description="Disordered" evidence="1">
    <location>
        <begin position="138"/>
        <end position="164"/>
    </location>
</feature>
<name>A0A0V0R487_PSEPJ</name>
<accession>A0A0V0R487</accession>
<dbReference type="InParanoid" id="A0A0V0R487"/>
<proteinExistence type="predicted"/>
<dbReference type="AlphaFoldDB" id="A0A0V0R487"/>
<feature type="compositionally biased region" description="Basic and acidic residues" evidence="1">
    <location>
        <begin position="83"/>
        <end position="92"/>
    </location>
</feature>
<keyword evidence="3" id="KW-1185">Reference proteome</keyword>
<protein>
    <submittedName>
        <fullName evidence="2">Uncharacterized protein</fullName>
    </submittedName>
</protein>
<sequence>MTFKSQDLVIIEYKNINKIQQQFEQKDFENKLKDDIQIEDELQKCGDLTNNKIRKIDQHLEIDFQAQNLSQDLQNELQIQDKQNSRPNEKLNKGYNLRSLNQKEEGKFQENNNNKNINLMKQQKEPKNKLKKFQLEKQNKNEDQSNLSEQQQLDEEQKLQNQKSNNNFSYNCQELDQQMLNNLFEQFLKIYQYAIKQKVPKTRFHYKFYIQDVFYIPLIKFINKKNMQFKYLLINLTLNIFKIEIPFAQSNYKVIDQAAKGQIATEIHEKYVDMLNKKKNVILVLKAISQDRIGTKLFRKGKIHDLIKLCY</sequence>
<organism evidence="2 3">
    <name type="scientific">Pseudocohnilembus persalinus</name>
    <name type="common">Ciliate</name>
    <dbReference type="NCBI Taxonomy" id="266149"/>
    <lineage>
        <taxon>Eukaryota</taxon>
        <taxon>Sar</taxon>
        <taxon>Alveolata</taxon>
        <taxon>Ciliophora</taxon>
        <taxon>Intramacronucleata</taxon>
        <taxon>Oligohymenophorea</taxon>
        <taxon>Scuticociliatia</taxon>
        <taxon>Philasterida</taxon>
        <taxon>Pseudocohnilembidae</taxon>
        <taxon>Pseudocohnilembus</taxon>
    </lineage>
</organism>
<dbReference type="Proteomes" id="UP000054937">
    <property type="component" value="Unassembled WGS sequence"/>
</dbReference>
<dbReference type="EMBL" id="LDAU01000055">
    <property type="protein sequence ID" value="KRX09032.1"/>
    <property type="molecule type" value="Genomic_DNA"/>
</dbReference>